<organism evidence="17 18">
    <name type="scientific">Gossypium anomalum</name>
    <dbReference type="NCBI Taxonomy" id="47600"/>
    <lineage>
        <taxon>Eukaryota</taxon>
        <taxon>Viridiplantae</taxon>
        <taxon>Streptophyta</taxon>
        <taxon>Embryophyta</taxon>
        <taxon>Tracheophyta</taxon>
        <taxon>Spermatophyta</taxon>
        <taxon>Magnoliopsida</taxon>
        <taxon>eudicotyledons</taxon>
        <taxon>Gunneridae</taxon>
        <taxon>Pentapetalae</taxon>
        <taxon>rosids</taxon>
        <taxon>malvids</taxon>
        <taxon>Malvales</taxon>
        <taxon>Malvaceae</taxon>
        <taxon>Malvoideae</taxon>
        <taxon>Gossypium</taxon>
    </lineage>
</organism>
<dbReference type="Gene3D" id="3.40.50.300">
    <property type="entry name" value="P-loop containing nucleotide triphosphate hydrolases"/>
    <property type="match status" value="2"/>
</dbReference>
<dbReference type="OrthoDB" id="985301at2759"/>
<evidence type="ECO:0000313" key="17">
    <source>
        <dbReference type="EMBL" id="KAG8487879.1"/>
    </source>
</evidence>
<dbReference type="PIRSF" id="PIRSF005719">
    <property type="entry name" value="SMC"/>
    <property type="match status" value="1"/>
</dbReference>
<dbReference type="GO" id="GO:0005524">
    <property type="term" value="F:ATP binding"/>
    <property type="evidence" value="ECO:0007669"/>
    <property type="project" value="UniProtKB-KW"/>
</dbReference>
<dbReference type="SUPFAM" id="SSF52540">
    <property type="entry name" value="P-loop containing nucleoside triphosphate hydrolases"/>
    <property type="match status" value="2"/>
</dbReference>
<evidence type="ECO:0000256" key="3">
    <source>
        <dbReference type="ARBA" id="ARBA00022618"/>
    </source>
</evidence>
<evidence type="ECO:0000256" key="10">
    <source>
        <dbReference type="ARBA" id="ARBA00023254"/>
    </source>
</evidence>
<evidence type="ECO:0000256" key="1">
    <source>
        <dbReference type="ARBA" id="ARBA00004123"/>
    </source>
</evidence>
<dbReference type="GO" id="GO:0000793">
    <property type="term" value="C:condensed chromosome"/>
    <property type="evidence" value="ECO:0007669"/>
    <property type="project" value="UniProtKB-ARBA"/>
</dbReference>
<feature type="coiled-coil region" evidence="15">
    <location>
        <begin position="822"/>
        <end position="968"/>
    </location>
</feature>
<dbReference type="GO" id="GO:0000280">
    <property type="term" value="P:nuclear division"/>
    <property type="evidence" value="ECO:0007669"/>
    <property type="project" value="UniProtKB-ARBA"/>
</dbReference>
<dbReference type="InterPro" id="IPR036277">
    <property type="entry name" value="SMC_hinge_sf"/>
</dbReference>
<keyword evidence="18" id="KW-1185">Reference proteome</keyword>
<evidence type="ECO:0000256" key="6">
    <source>
        <dbReference type="ARBA" id="ARBA00022840"/>
    </source>
</evidence>
<dbReference type="InterPro" id="IPR024704">
    <property type="entry name" value="SMC"/>
</dbReference>
<feature type="coiled-coil region" evidence="15">
    <location>
        <begin position="762"/>
        <end position="796"/>
    </location>
</feature>
<dbReference type="GO" id="GO:0000796">
    <property type="term" value="C:condensin complex"/>
    <property type="evidence" value="ECO:0007669"/>
    <property type="project" value="UniProtKB-ARBA"/>
</dbReference>
<dbReference type="CDD" id="cd03273">
    <property type="entry name" value="ABC_SMC2_euk"/>
    <property type="match status" value="1"/>
</dbReference>
<dbReference type="GO" id="GO:0016887">
    <property type="term" value="F:ATP hydrolysis activity"/>
    <property type="evidence" value="ECO:0007669"/>
    <property type="project" value="InterPro"/>
</dbReference>
<dbReference type="FunFam" id="3.40.50.300:FF:000278">
    <property type="entry name" value="Structural maintenance of chromosomes 2"/>
    <property type="match status" value="1"/>
</dbReference>
<dbReference type="FunFam" id="3.40.50.300:FF:000385">
    <property type="entry name" value="Structural maintenance of chromosomes 2"/>
    <property type="match status" value="1"/>
</dbReference>
<evidence type="ECO:0000256" key="13">
    <source>
        <dbReference type="ARBA" id="ARBA00062012"/>
    </source>
</evidence>
<evidence type="ECO:0000256" key="2">
    <source>
        <dbReference type="ARBA" id="ARBA00005231"/>
    </source>
</evidence>
<keyword evidence="3" id="KW-0132">Cell division</keyword>
<keyword evidence="11" id="KW-0131">Cell cycle</keyword>
<dbReference type="GO" id="GO:0030261">
    <property type="term" value="P:chromosome condensation"/>
    <property type="evidence" value="ECO:0007669"/>
    <property type="project" value="UniProtKB-KW"/>
</dbReference>
<accession>A0A8J5ZGS7</accession>
<evidence type="ECO:0000256" key="11">
    <source>
        <dbReference type="ARBA" id="ARBA00023306"/>
    </source>
</evidence>
<keyword evidence="6" id="KW-0067">ATP-binding</keyword>
<feature type="coiled-coil region" evidence="15">
    <location>
        <begin position="1015"/>
        <end position="1063"/>
    </location>
</feature>
<comment type="subunit">
    <text evidence="13">Forms a heterodimer with SMC4. Component of the condensin complex, which contains the SMC2 and SMC4 heterodimer, and three non SMC subunits that probably regulate the complex: CAPH, CAPD2 and CAPG.</text>
</comment>
<evidence type="ECO:0000256" key="9">
    <source>
        <dbReference type="ARBA" id="ARBA00023242"/>
    </source>
</evidence>
<evidence type="ECO:0000256" key="4">
    <source>
        <dbReference type="ARBA" id="ARBA00022741"/>
    </source>
</evidence>
<evidence type="ECO:0000256" key="15">
    <source>
        <dbReference type="SAM" id="Coils"/>
    </source>
</evidence>
<comment type="caution">
    <text evidence="17">The sequence shown here is derived from an EMBL/GenBank/DDBJ whole genome shotgun (WGS) entry which is preliminary data.</text>
</comment>
<comment type="subcellular location">
    <subcellularLocation>
        <location evidence="1 14">Nucleus</location>
    </subcellularLocation>
</comment>
<dbReference type="EMBL" id="JAHUZN010000007">
    <property type="protein sequence ID" value="KAG8487879.1"/>
    <property type="molecule type" value="Genomic_DNA"/>
</dbReference>
<keyword evidence="5" id="KW-0498">Mitosis</keyword>
<keyword evidence="7 15" id="KW-0175">Coiled coil</keyword>
<evidence type="ECO:0000256" key="7">
    <source>
        <dbReference type="ARBA" id="ARBA00023054"/>
    </source>
</evidence>
<proteinExistence type="inferred from homology"/>
<dbReference type="GO" id="GO:0031981">
    <property type="term" value="C:nuclear lumen"/>
    <property type="evidence" value="ECO:0007669"/>
    <property type="project" value="UniProtKB-ARBA"/>
</dbReference>
<protein>
    <recommendedName>
        <fullName evidence="14">Structural maintenance of chromosomes protein</fullName>
    </recommendedName>
</protein>
<dbReference type="Gene3D" id="1.20.1060.20">
    <property type="match status" value="1"/>
</dbReference>
<dbReference type="PANTHER" id="PTHR43977">
    <property type="entry name" value="STRUCTURAL MAINTENANCE OF CHROMOSOMES PROTEIN 3"/>
    <property type="match status" value="1"/>
</dbReference>
<dbReference type="InterPro" id="IPR027120">
    <property type="entry name" value="Smc2_ABC"/>
</dbReference>
<name>A0A8J5ZGS7_9ROSI</name>
<evidence type="ECO:0000256" key="12">
    <source>
        <dbReference type="ARBA" id="ARBA00058390"/>
    </source>
</evidence>
<feature type="coiled-coil region" evidence="15">
    <location>
        <begin position="386"/>
        <end position="479"/>
    </location>
</feature>
<keyword evidence="8" id="KW-0226">DNA condensation</keyword>
<dbReference type="InterPro" id="IPR010935">
    <property type="entry name" value="SMC_hinge"/>
</dbReference>
<feature type="coiled-coil region" evidence="15">
    <location>
        <begin position="324"/>
        <end position="351"/>
    </location>
</feature>
<keyword evidence="9 14" id="KW-0539">Nucleus</keyword>
<dbReference type="GO" id="GO:0051301">
    <property type="term" value="P:cell division"/>
    <property type="evidence" value="ECO:0007669"/>
    <property type="project" value="UniProtKB-KW"/>
</dbReference>
<dbReference type="GO" id="GO:0098813">
    <property type="term" value="P:nuclear chromosome segregation"/>
    <property type="evidence" value="ECO:0007669"/>
    <property type="project" value="UniProtKB-ARBA"/>
</dbReference>
<dbReference type="Proteomes" id="UP000701853">
    <property type="component" value="Chromosome 7"/>
</dbReference>
<evidence type="ECO:0000256" key="8">
    <source>
        <dbReference type="ARBA" id="ARBA00023067"/>
    </source>
</evidence>
<dbReference type="Gene3D" id="3.30.70.1620">
    <property type="match status" value="2"/>
</dbReference>
<dbReference type="Pfam" id="PF02463">
    <property type="entry name" value="SMC_N"/>
    <property type="match status" value="1"/>
</dbReference>
<dbReference type="GO" id="GO:0051321">
    <property type="term" value="P:meiotic cell cycle"/>
    <property type="evidence" value="ECO:0007669"/>
    <property type="project" value="UniProtKB-KW"/>
</dbReference>
<gene>
    <name evidence="17" type="ORF">CXB51_018549</name>
</gene>
<reference evidence="17 18" key="1">
    <citation type="journal article" date="2021" name="bioRxiv">
        <title>The Gossypium anomalum genome as a resource for cotton improvement and evolutionary analysis of hybrid incompatibility.</title>
        <authorList>
            <person name="Grover C.E."/>
            <person name="Yuan D."/>
            <person name="Arick M.A."/>
            <person name="Miller E.R."/>
            <person name="Hu G."/>
            <person name="Peterson D.G."/>
            <person name="Wendel J.F."/>
            <person name="Udall J.A."/>
        </authorList>
    </citation>
    <scope>NUCLEOTIDE SEQUENCE [LARGE SCALE GENOMIC DNA]</scope>
    <source>
        <strain evidence="17">JFW-Udall</strain>
        <tissue evidence="17">Leaf</tissue>
    </source>
</reference>
<keyword evidence="10" id="KW-0469">Meiosis</keyword>
<sequence>MYIKEICLEGFKSYASRTLVPGFDPFFNSITGLNGSGKSNILDSICFVLGITNLQQVRAANLQELVYKQGQAGITKATVSIIFDNSDRSRSPLGYEDHSEITVTRQIVVGGRNKYLTNGKLAQPSQVQNLFHSVQLNVNNPYFVIMQGRITKVLNMKPPEILSMLEEASGTRMYETKKEFVLKTLDKKQSKVDEINKLLDEEILPPLEKLRKERMQYVQWSNGNVELDRLKRFCVAYDYVEAKRIRDSAIMIQKGLTVEKEANLGGEVKALSDEVDSLSKKLVQEVSVLNSKEDTLKGEKENAEKIIHYIEVLKQSIEEKAVAVQKSKEGAADLKKRVEDLSKSLKEHEKEYQAIVAGKSSGNEEKCLADQLGDAKVAVGAAETELKQLRTKISHCGKELEEKRHQLMSKRDEALEVENELNSRRKDLEKVKIELESLPHKDGQMETLQKDCAIELELIQKLKDTVQDLSAQLANVQFTYCDPVKNFDRSKVKGVVVKLIKVKDSSAVAALEVTAGGKLFNVVVDAENTGKQLLQNGDLRRRVKIIPLNKIQPSTVHPRVHQAAMKLVGKENAKLALSLVGYDEDLESAMEYVFGATFVCKTTDAAKEACPSECFHMWFFKQYETIHYSLIWLELMSKFYLYLSPENNINCQFMYGFFSFQLNALQVAFNREIRAPSVTLEGDIFQPSGLLTGGSCRGGGDLLRQLHDLAECESKLAGHQKRLSEIEMKTEYLYDRQPLQKRFMHLKAQLELKTHDLSLFQNRAEKNEHLKLAEMIKNIEQELEVVNLAVKEKQTLYEKHVNAILLLEKSIRDHENNREGRLKTLERKIKATKSQLLLASKDLKEHENAIEMLVMEREAVKQEQLSLESQLASLRTQIYNLNLEVEEQLAKVDTLNKNHDQLQSELDSIRLKSKECDSQIGSIIKEQQKLQLKLSDIKLERKRLDNEVKQTEREQKDCSMKVDKLIEKHAWVATERQFFGKGGTDYDFASCDPLKTREEIDKLQAEQSSLGKRVNKKVVAMFEKAEDEYNNLMSKKNTVENDKSKIKKTLEELDEKKKETLKVTLVKVNKDFGSIFSTLLPGAMAKLEPPEGCSFLDGLEVRVAFGSVWKQSLSELSGGQRSLLALSLILALLLFNPAPFYILDEVDAALDLSHTQNIGRMIKAHFPQSQFIVVSLKEGMFNNANVLFRTKFVDGVSTVQRTVASKPSR</sequence>
<evidence type="ECO:0000256" key="14">
    <source>
        <dbReference type="PIRNR" id="PIRNR005719"/>
    </source>
</evidence>
<dbReference type="InterPro" id="IPR003395">
    <property type="entry name" value="RecF/RecN/SMC_N"/>
</dbReference>
<evidence type="ECO:0000256" key="5">
    <source>
        <dbReference type="ARBA" id="ARBA00022776"/>
    </source>
</evidence>
<keyword evidence="4" id="KW-0547">Nucleotide-binding</keyword>
<evidence type="ECO:0000313" key="18">
    <source>
        <dbReference type="Proteomes" id="UP000701853"/>
    </source>
</evidence>
<dbReference type="SMART" id="SM00968">
    <property type="entry name" value="SMC_hinge"/>
    <property type="match status" value="1"/>
</dbReference>
<dbReference type="InterPro" id="IPR027417">
    <property type="entry name" value="P-loop_NTPase"/>
</dbReference>
<dbReference type="AlphaFoldDB" id="A0A8J5ZGS7"/>
<feature type="domain" description="SMC hinge" evidence="16">
    <location>
        <begin position="490"/>
        <end position="610"/>
    </location>
</feature>
<dbReference type="SUPFAM" id="SSF75553">
    <property type="entry name" value="Smc hinge domain"/>
    <property type="match status" value="2"/>
</dbReference>
<dbReference type="FunFam" id="1.20.1060.20:FF:000005">
    <property type="entry name" value="Structural maintenance of chromosomes 2"/>
    <property type="match status" value="1"/>
</dbReference>
<comment type="similarity">
    <text evidence="2">Belongs to the SMC family. SMC2 subfamily.</text>
</comment>
<comment type="function">
    <text evidence="12">Central component of the condensin complex, a complex required for conversion of interphase chromatin into mitotic-like condense chromosomes. The condensin complex probably introduces positive supercoils into relaxed DNA in the presence of type I topoisomerases and converts nicked DNA into positive knotted forms in the presence of type II topoisomerases. Also involved in chromosome segregation in meiosis.</text>
</comment>
<evidence type="ECO:0000259" key="16">
    <source>
        <dbReference type="SMART" id="SM00968"/>
    </source>
</evidence>
<dbReference type="Pfam" id="PF06470">
    <property type="entry name" value="SMC_hinge"/>
    <property type="match status" value="1"/>
</dbReference>